<evidence type="ECO:0000256" key="6">
    <source>
        <dbReference type="ARBA" id="ARBA00022980"/>
    </source>
</evidence>
<name>A0ABN7WA29_GIGMA</name>
<dbReference type="Pfam" id="PF00152">
    <property type="entry name" value="tRNA-synt_2"/>
    <property type="match status" value="1"/>
</dbReference>
<evidence type="ECO:0000259" key="10">
    <source>
        <dbReference type="Pfam" id="PF00152"/>
    </source>
</evidence>
<evidence type="ECO:0000313" key="11">
    <source>
        <dbReference type="EMBL" id="CAG8824082.1"/>
    </source>
</evidence>
<dbReference type="Gene3D" id="3.30.930.10">
    <property type="entry name" value="Bira Bifunctional Protein, Domain 2"/>
    <property type="match status" value="2"/>
</dbReference>
<evidence type="ECO:0000256" key="2">
    <source>
        <dbReference type="ARBA" id="ARBA00022598"/>
    </source>
</evidence>
<dbReference type="EMBL" id="CAJVQB010036522">
    <property type="protein sequence ID" value="CAG8824082.1"/>
    <property type="molecule type" value="Genomic_DNA"/>
</dbReference>
<dbReference type="SUPFAM" id="SSF50249">
    <property type="entry name" value="Nucleic acid-binding proteins"/>
    <property type="match status" value="1"/>
</dbReference>
<feature type="non-terminal residue" evidence="11">
    <location>
        <position position="702"/>
    </location>
</feature>
<dbReference type="InterPro" id="IPR045864">
    <property type="entry name" value="aa-tRNA-synth_II/BPL/LPL"/>
</dbReference>
<organism evidence="11 12">
    <name type="scientific">Gigaspora margarita</name>
    <dbReference type="NCBI Taxonomy" id="4874"/>
    <lineage>
        <taxon>Eukaryota</taxon>
        <taxon>Fungi</taxon>
        <taxon>Fungi incertae sedis</taxon>
        <taxon>Mucoromycota</taxon>
        <taxon>Glomeromycotina</taxon>
        <taxon>Glomeromycetes</taxon>
        <taxon>Diversisporales</taxon>
        <taxon>Gigasporaceae</taxon>
        <taxon>Gigaspora</taxon>
    </lineage>
</organism>
<evidence type="ECO:0000256" key="4">
    <source>
        <dbReference type="ARBA" id="ARBA00022840"/>
    </source>
</evidence>
<dbReference type="PROSITE" id="PS00055">
    <property type="entry name" value="RIBOSOMAL_S12"/>
    <property type="match status" value="1"/>
</dbReference>
<comment type="caution">
    <text evidence="11">The sequence shown here is derived from an EMBL/GenBank/DDBJ whole genome shotgun (WGS) entry which is preliminary data.</text>
</comment>
<gene>
    <name evidence="11" type="ORF">GMARGA_LOCUS28488</name>
</gene>
<feature type="non-terminal residue" evidence="11">
    <location>
        <position position="1"/>
    </location>
</feature>
<feature type="compositionally biased region" description="Basic and acidic residues" evidence="9">
    <location>
        <begin position="193"/>
        <end position="204"/>
    </location>
</feature>
<evidence type="ECO:0000256" key="9">
    <source>
        <dbReference type="SAM" id="MobiDB-lite"/>
    </source>
</evidence>
<dbReference type="SUPFAM" id="SSF55681">
    <property type="entry name" value="Class II aaRS and biotin synthetases"/>
    <property type="match status" value="1"/>
</dbReference>
<dbReference type="InterPro" id="IPR012340">
    <property type="entry name" value="NA-bd_OB-fold"/>
</dbReference>
<accession>A0ABN7WA29</accession>
<keyword evidence="3" id="KW-0547">Nucleotide-binding</keyword>
<keyword evidence="2" id="KW-0436">Ligase</keyword>
<comment type="similarity">
    <text evidence="1">Belongs to the universal ribosomal protein uS12 family.</text>
</comment>
<dbReference type="NCBIfam" id="TIGR00981">
    <property type="entry name" value="rpsL_bact"/>
    <property type="match status" value="1"/>
</dbReference>
<sequence>KIEAFYKRPEGQGFKYFRQTFKDLEKGDSECGLIPNEREKERLQLTFDKTKYPEWRLLKEQLRQDRVLIVFGRLNQVINPKTGGRSFSVYRLVLMPENIIEIRDPDKGSMKEAEQALEKDFSYLEKTTNKPREFLFNEALALVEYIEDMEDIRDSEKYEKRKKAGKVKYYTSAEANQRLKELRAKNALSKLDKETEKKIKDQTEKALSSNPFSNGKPLTGDKSYRAIYEIIELIYRIRGKEVIIAVVKVGERKPGEDDDVYGGGHPTSILKGPRITERPKARDFKRKVVGDRGRRKTCEDKNWICHVESAERLIKEIKPSLFLFEDVKQYAGNSKGFVNYHFRNVVKAGGAVEKKYSLSNNPQKSGICKKIGVNKPRKPNSANRAYARVILKNKKEITVYIPGEKHNLQEFSSVLISGGGAQDLPGVKYHVVRGYGDTEGVKERKQGRSLYGAKKTKNIYQQAEKISKLEKIKVGGSLLVSGKLVLTPEREQPCELQDAKIEIVNPTGSDYSLQKKNIPLEVIRNFPHLRAKTNYFLAIFRLRHSISKAIHDFFHQEGFYYVPTPIITSNDTEGAGELFNITTNEKEPFFPKSVKLTVSGQLQAEALAQGLDQITDLAERLIKYVTNYVLENNISELEYLEKYNRKEIISKLKKITRMDLQSEHEKYLCHNFANSPVFVINYPADLKAFYMKNKVLPKVKDE</sequence>
<dbReference type="InterPro" id="IPR035093">
    <property type="entry name" value="RelE/ParE_toxin_dom_sf"/>
</dbReference>
<dbReference type="Pfam" id="PF00164">
    <property type="entry name" value="Ribosom_S12_S23"/>
    <property type="match status" value="1"/>
</dbReference>
<protein>
    <submittedName>
        <fullName evidence="11">9772_t:CDS:1</fullName>
    </submittedName>
</protein>
<keyword evidence="8" id="KW-0687">Ribonucleoprotein</keyword>
<reference evidence="11 12" key="1">
    <citation type="submission" date="2021-06" db="EMBL/GenBank/DDBJ databases">
        <authorList>
            <person name="Kallberg Y."/>
            <person name="Tangrot J."/>
            <person name="Rosling A."/>
        </authorList>
    </citation>
    <scope>NUCLEOTIDE SEQUENCE [LARGE SCALE GENOMIC DNA]</scope>
    <source>
        <strain evidence="11 12">120-4 pot B 10/14</strain>
    </source>
</reference>
<dbReference type="Proteomes" id="UP000789901">
    <property type="component" value="Unassembled WGS sequence"/>
</dbReference>
<dbReference type="SUPFAM" id="SSF143011">
    <property type="entry name" value="RelE-like"/>
    <property type="match status" value="1"/>
</dbReference>
<keyword evidence="5" id="KW-0648">Protein biosynthesis</keyword>
<keyword evidence="7" id="KW-0030">Aminoacyl-tRNA synthetase</keyword>
<dbReference type="PANTHER" id="PTHR22594">
    <property type="entry name" value="ASPARTYL/LYSYL-TRNA SYNTHETASE"/>
    <property type="match status" value="1"/>
</dbReference>
<evidence type="ECO:0000256" key="3">
    <source>
        <dbReference type="ARBA" id="ARBA00022741"/>
    </source>
</evidence>
<feature type="domain" description="Aminoacyl-tRNA synthetase class II (D/K/N)" evidence="10">
    <location>
        <begin position="525"/>
        <end position="608"/>
    </location>
</feature>
<dbReference type="InterPro" id="IPR004364">
    <property type="entry name" value="Aa-tRNA-synt_II"/>
</dbReference>
<evidence type="ECO:0000256" key="5">
    <source>
        <dbReference type="ARBA" id="ARBA00022917"/>
    </source>
</evidence>
<evidence type="ECO:0000256" key="1">
    <source>
        <dbReference type="ARBA" id="ARBA00005657"/>
    </source>
</evidence>
<dbReference type="CDD" id="cd03368">
    <property type="entry name" value="Ribosomal_S12"/>
    <property type="match status" value="1"/>
</dbReference>
<dbReference type="InterPro" id="IPR005679">
    <property type="entry name" value="Ribosomal_uS12_bac"/>
</dbReference>
<dbReference type="PRINTS" id="PR01034">
    <property type="entry name" value="RIBOSOMALS12"/>
</dbReference>
<evidence type="ECO:0000256" key="7">
    <source>
        <dbReference type="ARBA" id="ARBA00023146"/>
    </source>
</evidence>
<dbReference type="Gene3D" id="3.30.2310.20">
    <property type="entry name" value="RelE-like"/>
    <property type="match status" value="1"/>
</dbReference>
<proteinExistence type="inferred from homology"/>
<evidence type="ECO:0000256" key="8">
    <source>
        <dbReference type="ARBA" id="ARBA00023274"/>
    </source>
</evidence>
<feature type="region of interest" description="Disordered" evidence="9">
    <location>
        <begin position="193"/>
        <end position="214"/>
    </location>
</feature>
<dbReference type="PANTHER" id="PTHR22594:SF34">
    <property type="entry name" value="ASPARAGINE--TRNA LIGASE, MITOCHONDRIAL-RELATED"/>
    <property type="match status" value="1"/>
</dbReference>
<keyword evidence="6" id="KW-0689">Ribosomal protein</keyword>
<keyword evidence="4" id="KW-0067">ATP-binding</keyword>
<evidence type="ECO:0000313" key="12">
    <source>
        <dbReference type="Proteomes" id="UP000789901"/>
    </source>
</evidence>
<keyword evidence="12" id="KW-1185">Reference proteome</keyword>
<dbReference type="InterPro" id="IPR006032">
    <property type="entry name" value="Ribosomal_uS12"/>
</dbReference>
<dbReference type="Gene3D" id="2.40.50.140">
    <property type="entry name" value="Nucleic acid-binding proteins"/>
    <property type="match status" value="1"/>
</dbReference>